<evidence type="ECO:0000256" key="3">
    <source>
        <dbReference type="ARBA" id="ARBA00022475"/>
    </source>
</evidence>
<dbReference type="OrthoDB" id="5393513at2"/>
<name>A0A255XM50_9PROT</name>
<feature type="transmembrane region" description="Helical" evidence="7">
    <location>
        <begin position="121"/>
        <end position="142"/>
    </location>
</feature>
<keyword evidence="6 7" id="KW-0472">Membrane</keyword>
<evidence type="ECO:0000256" key="7">
    <source>
        <dbReference type="SAM" id="Phobius"/>
    </source>
</evidence>
<organism evidence="8 9">
    <name type="scientific">Elstera cyanobacteriorum</name>
    <dbReference type="NCBI Taxonomy" id="2022747"/>
    <lineage>
        <taxon>Bacteria</taxon>
        <taxon>Pseudomonadati</taxon>
        <taxon>Pseudomonadota</taxon>
        <taxon>Alphaproteobacteria</taxon>
        <taxon>Rhodospirillales</taxon>
        <taxon>Rhodospirillaceae</taxon>
        <taxon>Elstera</taxon>
    </lineage>
</organism>
<sequence length="334" mass="33982">MMGLSRRGRAIFPGVLLSLTLALAASFVAASQGGPAVLYALLLGMAFNFLASDSRFAEGIAFSARSILRIGVALLGGRITLNQISALGWHTLAGIAAAVALTIGFGLLAARALGLKQRFGVLSAGATAICGASAAAAISAVLPRYPDHERDTAFTIIGVTALSTLAMVLYPVLARLIGFDATDTGIFLGGTIHDVAQVVGAGYSVGRETGDVATIIKLWRVALLVPTVLIVALLARRIPAEGEDGPPGKSPPLVPLFLIAFVVLVALNSAGVLPAWAGSAMGDASRWCITLSIAALGVKTSLQALGKVGARAVGLMAAETLLLLGLVVALLKLT</sequence>
<dbReference type="EMBL" id="NOXS01000033">
    <property type="protein sequence ID" value="OYQ17982.1"/>
    <property type="molecule type" value="Genomic_DNA"/>
</dbReference>
<feature type="transmembrane region" description="Helical" evidence="7">
    <location>
        <begin position="218"/>
        <end position="235"/>
    </location>
</feature>
<reference evidence="8 9" key="1">
    <citation type="submission" date="2017-07" db="EMBL/GenBank/DDBJ databases">
        <title>Elstera cyanobacteriorum sp. nov., a novel bacterium isolated from cyanobacterial aggregates in a eutrophic lake.</title>
        <authorList>
            <person name="Cai H."/>
        </authorList>
    </citation>
    <scope>NUCLEOTIDE SEQUENCE [LARGE SCALE GENOMIC DNA]</scope>
    <source>
        <strain evidence="8 9">TH019</strain>
    </source>
</reference>
<proteinExistence type="inferred from homology"/>
<evidence type="ECO:0000256" key="4">
    <source>
        <dbReference type="ARBA" id="ARBA00022692"/>
    </source>
</evidence>
<dbReference type="PANTHER" id="PTHR30106">
    <property type="entry name" value="INNER MEMBRANE PROTEIN YEIH-RELATED"/>
    <property type="match status" value="1"/>
</dbReference>
<dbReference type="GO" id="GO:0005886">
    <property type="term" value="C:plasma membrane"/>
    <property type="evidence" value="ECO:0007669"/>
    <property type="project" value="UniProtKB-SubCell"/>
</dbReference>
<feature type="transmembrane region" description="Helical" evidence="7">
    <location>
        <begin position="34"/>
        <end position="50"/>
    </location>
</feature>
<evidence type="ECO:0000256" key="5">
    <source>
        <dbReference type="ARBA" id="ARBA00022989"/>
    </source>
</evidence>
<gene>
    <name evidence="8" type="ORF">CHR90_13515</name>
</gene>
<feature type="transmembrane region" description="Helical" evidence="7">
    <location>
        <begin position="154"/>
        <end position="173"/>
    </location>
</feature>
<dbReference type="RefSeq" id="WP_094409544.1">
    <property type="nucleotide sequence ID" value="NZ_BMJZ01000002.1"/>
</dbReference>
<dbReference type="Proteomes" id="UP000216361">
    <property type="component" value="Unassembled WGS sequence"/>
</dbReference>
<accession>A0A255XM50</accession>
<evidence type="ECO:0000313" key="9">
    <source>
        <dbReference type="Proteomes" id="UP000216361"/>
    </source>
</evidence>
<comment type="subcellular location">
    <subcellularLocation>
        <location evidence="1">Cell membrane</location>
        <topology evidence="1">Multi-pass membrane protein</topology>
    </subcellularLocation>
</comment>
<feature type="transmembrane region" description="Helical" evidence="7">
    <location>
        <begin position="87"/>
        <end position="109"/>
    </location>
</feature>
<evidence type="ECO:0000313" key="8">
    <source>
        <dbReference type="EMBL" id="OYQ17982.1"/>
    </source>
</evidence>
<evidence type="ECO:0000256" key="1">
    <source>
        <dbReference type="ARBA" id="ARBA00004651"/>
    </source>
</evidence>
<dbReference type="InterPro" id="IPR018383">
    <property type="entry name" value="UPF0324_pro"/>
</dbReference>
<dbReference type="Pfam" id="PF03601">
    <property type="entry name" value="Cons_hypoth698"/>
    <property type="match status" value="1"/>
</dbReference>
<feature type="transmembrane region" description="Helical" evidence="7">
    <location>
        <begin position="62"/>
        <end position="81"/>
    </location>
</feature>
<keyword evidence="5 7" id="KW-1133">Transmembrane helix</keyword>
<keyword evidence="4 7" id="KW-0812">Transmembrane</keyword>
<comment type="caution">
    <text evidence="8">The sequence shown here is derived from an EMBL/GenBank/DDBJ whole genome shotgun (WGS) entry which is preliminary data.</text>
</comment>
<comment type="similarity">
    <text evidence="2">Belongs to the UPF0324 family.</text>
</comment>
<dbReference type="PANTHER" id="PTHR30106:SF2">
    <property type="entry name" value="UPF0324 INNER MEMBRANE PROTEIN YEIH"/>
    <property type="match status" value="1"/>
</dbReference>
<keyword evidence="3" id="KW-1003">Cell membrane</keyword>
<feature type="transmembrane region" description="Helical" evidence="7">
    <location>
        <begin position="312"/>
        <end position="331"/>
    </location>
</feature>
<keyword evidence="9" id="KW-1185">Reference proteome</keyword>
<evidence type="ECO:0000256" key="2">
    <source>
        <dbReference type="ARBA" id="ARBA00007977"/>
    </source>
</evidence>
<protein>
    <recommendedName>
        <fullName evidence="10">Sulfate exporter family transporter</fullName>
    </recommendedName>
</protein>
<dbReference type="AlphaFoldDB" id="A0A255XM50"/>
<evidence type="ECO:0000256" key="6">
    <source>
        <dbReference type="ARBA" id="ARBA00023136"/>
    </source>
</evidence>
<feature type="transmembrane region" description="Helical" evidence="7">
    <location>
        <begin position="256"/>
        <end position="278"/>
    </location>
</feature>
<evidence type="ECO:0008006" key="10">
    <source>
        <dbReference type="Google" id="ProtNLM"/>
    </source>
</evidence>